<protein>
    <submittedName>
        <fullName evidence="2">Uncharacterized protein</fullName>
    </submittedName>
</protein>
<feature type="transmembrane region" description="Helical" evidence="1">
    <location>
        <begin position="76"/>
        <end position="98"/>
    </location>
</feature>
<keyword evidence="1" id="KW-0472">Membrane</keyword>
<evidence type="ECO:0000313" key="2">
    <source>
        <dbReference type="EMBL" id="CAG6642131.1"/>
    </source>
</evidence>
<dbReference type="EMBL" id="HBUF01121008">
    <property type="protein sequence ID" value="CAG6642130.1"/>
    <property type="molecule type" value="Transcribed_RNA"/>
</dbReference>
<dbReference type="EMBL" id="HBUF01121009">
    <property type="protein sequence ID" value="CAG6642131.1"/>
    <property type="molecule type" value="Transcribed_RNA"/>
</dbReference>
<accession>A0A8D8R392</accession>
<organism evidence="2">
    <name type="scientific">Cacopsylla melanoneura</name>
    <dbReference type="NCBI Taxonomy" id="428564"/>
    <lineage>
        <taxon>Eukaryota</taxon>
        <taxon>Metazoa</taxon>
        <taxon>Ecdysozoa</taxon>
        <taxon>Arthropoda</taxon>
        <taxon>Hexapoda</taxon>
        <taxon>Insecta</taxon>
        <taxon>Pterygota</taxon>
        <taxon>Neoptera</taxon>
        <taxon>Paraneoptera</taxon>
        <taxon>Hemiptera</taxon>
        <taxon>Sternorrhyncha</taxon>
        <taxon>Psylloidea</taxon>
        <taxon>Psyllidae</taxon>
        <taxon>Psyllinae</taxon>
        <taxon>Cacopsylla</taxon>
    </lineage>
</organism>
<evidence type="ECO:0000256" key="1">
    <source>
        <dbReference type="SAM" id="Phobius"/>
    </source>
</evidence>
<keyword evidence="1" id="KW-1133">Transmembrane helix</keyword>
<keyword evidence="1" id="KW-0812">Transmembrane</keyword>
<sequence>MSPLLLKGASLSLSSPPPSLSPSPSPLLFIFLSLLSSILSSSFPPSSLPLLSPLSVPFLVQQCATSLLFFSHSLTLSVHPIFSLAPSIYLIFPLYLFLPSF</sequence>
<dbReference type="AlphaFoldDB" id="A0A8D8R392"/>
<proteinExistence type="predicted"/>
<reference evidence="2" key="1">
    <citation type="submission" date="2021-05" db="EMBL/GenBank/DDBJ databases">
        <authorList>
            <person name="Alioto T."/>
            <person name="Alioto T."/>
            <person name="Gomez Garrido J."/>
        </authorList>
    </citation>
    <scope>NUCLEOTIDE SEQUENCE</scope>
</reference>
<name>A0A8D8R392_9HEMI</name>